<dbReference type="CDD" id="cd00051">
    <property type="entry name" value="EFh"/>
    <property type="match status" value="1"/>
</dbReference>
<feature type="domain" description="EF-hand" evidence="2">
    <location>
        <begin position="41"/>
        <end position="76"/>
    </location>
</feature>
<protein>
    <recommendedName>
        <fullName evidence="2">EF-hand domain-containing protein</fullName>
    </recommendedName>
</protein>
<dbReference type="SMART" id="SM00054">
    <property type="entry name" value="EFh"/>
    <property type="match status" value="2"/>
</dbReference>
<dbReference type="PROSITE" id="PS50222">
    <property type="entry name" value="EF_HAND_2"/>
    <property type="match status" value="3"/>
</dbReference>
<name>A0AAD9ZZ30_9ROSI</name>
<dbReference type="GO" id="GO:0005509">
    <property type="term" value="F:calcium ion binding"/>
    <property type="evidence" value="ECO:0007669"/>
    <property type="project" value="InterPro"/>
</dbReference>
<dbReference type="InterPro" id="IPR002048">
    <property type="entry name" value="EF_hand_dom"/>
</dbReference>
<gene>
    <name evidence="3" type="ORF">Dsin_026654</name>
</gene>
<organism evidence="3 4">
    <name type="scientific">Dipteronia sinensis</name>
    <dbReference type="NCBI Taxonomy" id="43782"/>
    <lineage>
        <taxon>Eukaryota</taxon>
        <taxon>Viridiplantae</taxon>
        <taxon>Streptophyta</taxon>
        <taxon>Embryophyta</taxon>
        <taxon>Tracheophyta</taxon>
        <taxon>Spermatophyta</taxon>
        <taxon>Magnoliopsida</taxon>
        <taxon>eudicotyledons</taxon>
        <taxon>Gunneridae</taxon>
        <taxon>Pentapetalae</taxon>
        <taxon>rosids</taxon>
        <taxon>malvids</taxon>
        <taxon>Sapindales</taxon>
        <taxon>Sapindaceae</taxon>
        <taxon>Hippocastanoideae</taxon>
        <taxon>Acereae</taxon>
        <taxon>Dipteronia</taxon>
    </lineage>
</organism>
<dbReference type="InterPro" id="IPR011992">
    <property type="entry name" value="EF-hand-dom_pair"/>
</dbReference>
<feature type="domain" description="EF-hand" evidence="2">
    <location>
        <begin position="77"/>
        <end position="93"/>
    </location>
</feature>
<evidence type="ECO:0000259" key="2">
    <source>
        <dbReference type="PROSITE" id="PS50222"/>
    </source>
</evidence>
<reference evidence="3" key="1">
    <citation type="journal article" date="2023" name="Plant J.">
        <title>Genome sequences and population genomics provide insights into the demographic history, inbreeding, and mutation load of two 'living fossil' tree species of Dipteronia.</title>
        <authorList>
            <person name="Feng Y."/>
            <person name="Comes H.P."/>
            <person name="Chen J."/>
            <person name="Zhu S."/>
            <person name="Lu R."/>
            <person name="Zhang X."/>
            <person name="Li P."/>
            <person name="Qiu J."/>
            <person name="Olsen K.M."/>
            <person name="Qiu Y."/>
        </authorList>
    </citation>
    <scope>NUCLEOTIDE SEQUENCE</scope>
    <source>
        <strain evidence="3">NBL</strain>
    </source>
</reference>
<keyword evidence="4" id="KW-1185">Reference proteome</keyword>
<dbReference type="AlphaFoldDB" id="A0AAD9ZZ30"/>
<dbReference type="PROSITE" id="PS00018">
    <property type="entry name" value="EF_HAND_1"/>
    <property type="match status" value="2"/>
</dbReference>
<dbReference type="SUPFAM" id="SSF47473">
    <property type="entry name" value="EF-hand"/>
    <property type="match status" value="1"/>
</dbReference>
<proteinExistence type="predicted"/>
<dbReference type="Proteomes" id="UP001281410">
    <property type="component" value="Unassembled WGS sequence"/>
</dbReference>
<dbReference type="InterPro" id="IPR018247">
    <property type="entry name" value="EF_Hand_1_Ca_BS"/>
</dbReference>
<evidence type="ECO:0000313" key="4">
    <source>
        <dbReference type="Proteomes" id="UP001281410"/>
    </source>
</evidence>
<comment type="caution">
    <text evidence="3">The sequence shown here is derived from an EMBL/GenBank/DDBJ whole genome shotgun (WGS) entry which is preliminary data.</text>
</comment>
<feature type="domain" description="EF-hand" evidence="2">
    <location>
        <begin position="5"/>
        <end position="40"/>
    </location>
</feature>
<evidence type="ECO:0000256" key="1">
    <source>
        <dbReference type="ARBA" id="ARBA00022837"/>
    </source>
</evidence>
<keyword evidence="1" id="KW-0106">Calcium</keyword>
<dbReference type="Gene3D" id="1.10.238.10">
    <property type="entry name" value="EF-hand"/>
    <property type="match status" value="1"/>
</dbReference>
<dbReference type="Pfam" id="PF13499">
    <property type="entry name" value="EF-hand_7"/>
    <property type="match status" value="1"/>
</dbReference>
<evidence type="ECO:0000313" key="3">
    <source>
        <dbReference type="EMBL" id="KAK3195344.1"/>
    </source>
</evidence>
<accession>A0AAD9ZZ30</accession>
<sequence>MLKNGDIDQLERVFIYFDENGDGKISASELKNRVGLMGGEMLLREVAEAVESLDKDGDGLLDVEDFVGLMEGGSEEDKLQDLREAFCMYDVDD</sequence>
<dbReference type="EMBL" id="JANJYJ010000008">
    <property type="protein sequence ID" value="KAK3195344.1"/>
    <property type="molecule type" value="Genomic_DNA"/>
</dbReference>